<protein>
    <recommendedName>
        <fullName evidence="9">Quaternary amine transport ATP-binding protein</fullName>
        <ecNumber evidence="9">7.6.2.9</ecNumber>
    </recommendedName>
</protein>
<organism evidence="12 13">
    <name type="scientific">Rhodobacter maris</name>
    <dbReference type="NCBI Taxonomy" id="446682"/>
    <lineage>
        <taxon>Bacteria</taxon>
        <taxon>Pseudomonadati</taxon>
        <taxon>Pseudomonadota</taxon>
        <taxon>Alphaproteobacteria</taxon>
        <taxon>Rhodobacterales</taxon>
        <taxon>Rhodobacter group</taxon>
        <taxon>Rhodobacter</taxon>
    </lineage>
</organism>
<comment type="similarity">
    <text evidence="1 9">Belongs to the ABC transporter superfamily.</text>
</comment>
<keyword evidence="9" id="KW-0997">Cell inner membrane</keyword>
<dbReference type="SUPFAM" id="SSF52540">
    <property type="entry name" value="P-loop containing nucleoside triphosphate hydrolases"/>
    <property type="match status" value="1"/>
</dbReference>
<dbReference type="GO" id="GO:0006865">
    <property type="term" value="P:amino acid transport"/>
    <property type="evidence" value="ECO:0007669"/>
    <property type="project" value="UniProtKB-UniRule"/>
</dbReference>
<evidence type="ECO:0000256" key="5">
    <source>
        <dbReference type="ARBA" id="ARBA00022970"/>
    </source>
</evidence>
<evidence type="ECO:0000313" key="13">
    <source>
        <dbReference type="Proteomes" id="UP000219111"/>
    </source>
</evidence>
<dbReference type="PROSITE" id="PS00211">
    <property type="entry name" value="ABC_TRANSPORTER_1"/>
    <property type="match status" value="1"/>
</dbReference>
<feature type="domain" description="ABC transporter" evidence="10">
    <location>
        <begin position="45"/>
        <end position="281"/>
    </location>
</feature>
<evidence type="ECO:0000259" key="10">
    <source>
        <dbReference type="PROSITE" id="PS50893"/>
    </source>
</evidence>
<reference evidence="13" key="1">
    <citation type="submission" date="2017-08" db="EMBL/GenBank/DDBJ databases">
        <authorList>
            <person name="Varghese N."/>
            <person name="Submissions S."/>
        </authorList>
    </citation>
    <scope>NUCLEOTIDE SEQUENCE [LARGE SCALE GENOMIC DNA]</scope>
    <source>
        <strain evidence="13">JA276</strain>
    </source>
</reference>
<dbReference type="NCBIfam" id="TIGR01186">
    <property type="entry name" value="proV"/>
    <property type="match status" value="1"/>
</dbReference>
<gene>
    <name evidence="12" type="ORF">SAMN05877831_10959</name>
</gene>
<dbReference type="EC" id="7.6.2.9" evidence="9"/>
<feature type="domain" description="CBS" evidence="11">
    <location>
        <begin position="298"/>
        <end position="358"/>
    </location>
</feature>
<dbReference type="OrthoDB" id="9802264at2"/>
<dbReference type="InterPro" id="IPR003593">
    <property type="entry name" value="AAA+_ATPase"/>
</dbReference>
<dbReference type="Gene3D" id="3.40.50.300">
    <property type="entry name" value="P-loop containing nucleotide triphosphate hydrolases"/>
    <property type="match status" value="1"/>
</dbReference>
<comment type="subcellular location">
    <subcellularLocation>
        <location evidence="9">Cell inner membrane</location>
        <topology evidence="9">Peripheral membrane protein</topology>
    </subcellularLocation>
</comment>
<dbReference type="InterPro" id="IPR005892">
    <property type="entry name" value="Gly-betaine_transp_ATP-bd"/>
</dbReference>
<dbReference type="GO" id="GO:0005524">
    <property type="term" value="F:ATP binding"/>
    <property type="evidence" value="ECO:0007669"/>
    <property type="project" value="UniProtKB-UniRule"/>
</dbReference>
<dbReference type="PANTHER" id="PTHR43869:SF1">
    <property type="entry name" value="GLYCINE BETAINE_PROLINE BETAINE TRANSPORT SYSTEM ATP-BINDING PROTEIN PROV"/>
    <property type="match status" value="1"/>
</dbReference>
<dbReference type="GO" id="GO:0016887">
    <property type="term" value="F:ATP hydrolysis activity"/>
    <property type="evidence" value="ECO:0007669"/>
    <property type="project" value="UniProtKB-UniRule"/>
</dbReference>
<name>A0A285STE3_9RHOB</name>
<dbReference type="InterPro" id="IPR027417">
    <property type="entry name" value="P-loop_NTPase"/>
</dbReference>
<dbReference type="InterPro" id="IPR000644">
    <property type="entry name" value="CBS_dom"/>
</dbReference>
<comment type="catalytic activity">
    <reaction evidence="6">
        <text>a quaternary ammonium(out) + ATP + H2O = a quaternary ammonium(in) + ADP + phosphate + H(+)</text>
        <dbReference type="Rhea" id="RHEA:11036"/>
        <dbReference type="ChEBI" id="CHEBI:15377"/>
        <dbReference type="ChEBI" id="CHEBI:15378"/>
        <dbReference type="ChEBI" id="CHEBI:30616"/>
        <dbReference type="ChEBI" id="CHEBI:35267"/>
        <dbReference type="ChEBI" id="CHEBI:43474"/>
        <dbReference type="ChEBI" id="CHEBI:456216"/>
        <dbReference type="EC" id="7.6.2.9"/>
    </reaction>
    <physiologicalReaction direction="left-to-right" evidence="6">
        <dbReference type="Rhea" id="RHEA:11037"/>
    </physiologicalReaction>
</comment>
<dbReference type="GO" id="GO:0015418">
    <property type="term" value="F:ABC-type quaternary ammonium compound transporting activity"/>
    <property type="evidence" value="ECO:0007669"/>
    <property type="project" value="UniProtKB-EC"/>
</dbReference>
<evidence type="ECO:0000259" key="11">
    <source>
        <dbReference type="PROSITE" id="PS51371"/>
    </source>
</evidence>
<proteinExistence type="inferred from homology"/>
<dbReference type="GO" id="GO:0005886">
    <property type="term" value="C:plasma membrane"/>
    <property type="evidence" value="ECO:0007669"/>
    <property type="project" value="UniProtKB-SubCell"/>
</dbReference>
<dbReference type="PROSITE" id="PS50893">
    <property type="entry name" value="ABC_TRANSPORTER_2"/>
    <property type="match status" value="1"/>
</dbReference>
<dbReference type="PANTHER" id="PTHR43869">
    <property type="entry name" value="GLYCINE BETAINE/PROLINE BETAINE TRANSPORT SYSTEM ATP-BINDING PROTEIN PROV"/>
    <property type="match status" value="1"/>
</dbReference>
<keyword evidence="13" id="KW-1185">Reference proteome</keyword>
<dbReference type="GO" id="GO:0006970">
    <property type="term" value="P:response to osmotic stress"/>
    <property type="evidence" value="ECO:0007669"/>
    <property type="project" value="UniProtKB-ARBA"/>
</dbReference>
<keyword evidence="9" id="KW-0472">Membrane</keyword>
<dbReference type="PROSITE" id="PS51371">
    <property type="entry name" value="CBS"/>
    <property type="match status" value="1"/>
</dbReference>
<keyword evidence="9" id="KW-1003">Cell membrane</keyword>
<keyword evidence="8" id="KW-0129">CBS domain</keyword>
<keyword evidence="5" id="KW-0029">Amino-acid transport</keyword>
<comment type="subunit">
    <text evidence="9">The complex is probably composed of two ATP-binding proteins, two transmembrane proteins and a solute-binding protein.</text>
</comment>
<keyword evidence="4 9" id="KW-0067">ATP-binding</keyword>
<accession>A0A285STE3</accession>
<keyword evidence="2 9" id="KW-0813">Transport</keyword>
<dbReference type="SUPFAM" id="SSF54631">
    <property type="entry name" value="CBS-domain pair"/>
    <property type="match status" value="1"/>
</dbReference>
<evidence type="ECO:0000256" key="8">
    <source>
        <dbReference type="PROSITE-ProRule" id="PRU00703"/>
    </source>
</evidence>
<evidence type="ECO:0000256" key="2">
    <source>
        <dbReference type="ARBA" id="ARBA00022448"/>
    </source>
</evidence>
<comment type="subunit">
    <text evidence="7">The complex is probably composed of two ATP-binding proteins (TmoW), two transmembrane proteins (TmoV) and a solute-binding protein (TmoX).</text>
</comment>
<keyword evidence="3 9" id="KW-0547">Nucleotide-binding</keyword>
<evidence type="ECO:0000256" key="3">
    <source>
        <dbReference type="ARBA" id="ARBA00022741"/>
    </source>
</evidence>
<evidence type="ECO:0000256" key="9">
    <source>
        <dbReference type="RuleBase" id="RU369116"/>
    </source>
</evidence>
<evidence type="ECO:0000256" key="1">
    <source>
        <dbReference type="ARBA" id="ARBA00005417"/>
    </source>
</evidence>
<dbReference type="CDD" id="cd03294">
    <property type="entry name" value="ABC_Pro_Gly_Betaine"/>
    <property type="match status" value="1"/>
</dbReference>
<dbReference type="RefSeq" id="WP_097070514.1">
    <property type="nucleotide sequence ID" value="NZ_OBMT01000009.1"/>
</dbReference>
<sequence length="361" mass="39384">MTDTSVLINDEDEAAPAGPGIEIKSLYKIFGPNPQKWIDCVKAGMSKEELNRKHGHVLGLTDISLEIPPGKISVIMGLSGSGKSTLIRHINGLIAPTVGEIVCDGADICQMSAKTLRQFRRSRTAMVFQKFALLPHRTVLENTCYGLDIQGVPRATSEPVARRWITRVGLKGFEESYPSQLSGGMQQRVGLARALATDADILLMDEAFSALDPLIRLDMQAVLLELQQELQKTIVFITHDLDEALRLGDRIAILRDGKLEQVGTGQQIVQHPANDYVSAFVREVNRGRVLQAATVAGPLPEGKLPAMTLPGKLVLEEAARRMLDAGVLRATVVSARNRPRGVLEMADLLSAMVQRTETSPQ</sequence>
<dbReference type="Pfam" id="PF00005">
    <property type="entry name" value="ABC_tran"/>
    <property type="match status" value="1"/>
</dbReference>
<evidence type="ECO:0000256" key="7">
    <source>
        <dbReference type="ARBA" id="ARBA00061968"/>
    </source>
</evidence>
<dbReference type="EMBL" id="OBMT01000009">
    <property type="protein sequence ID" value="SOC11812.1"/>
    <property type="molecule type" value="Genomic_DNA"/>
</dbReference>
<evidence type="ECO:0000256" key="4">
    <source>
        <dbReference type="ARBA" id="ARBA00022840"/>
    </source>
</evidence>
<dbReference type="InterPro" id="IPR017871">
    <property type="entry name" value="ABC_transporter-like_CS"/>
</dbReference>
<dbReference type="FunFam" id="3.40.50.300:FF:000201">
    <property type="entry name" value="Glycine betaine/L-proline ABC transporter ATP-binding protein"/>
    <property type="match status" value="1"/>
</dbReference>
<dbReference type="AlphaFoldDB" id="A0A285STE3"/>
<dbReference type="InterPro" id="IPR003439">
    <property type="entry name" value="ABC_transporter-like_ATP-bd"/>
</dbReference>
<dbReference type="InterPro" id="IPR046342">
    <property type="entry name" value="CBS_dom_sf"/>
</dbReference>
<evidence type="ECO:0000256" key="6">
    <source>
        <dbReference type="ARBA" id="ARBA00051811"/>
    </source>
</evidence>
<dbReference type="SMART" id="SM00382">
    <property type="entry name" value="AAA"/>
    <property type="match status" value="1"/>
</dbReference>
<dbReference type="Proteomes" id="UP000219111">
    <property type="component" value="Unassembled WGS sequence"/>
</dbReference>
<dbReference type="InterPro" id="IPR051921">
    <property type="entry name" value="ABC_osmolyte_uptake_ATP-bind"/>
</dbReference>
<evidence type="ECO:0000313" key="12">
    <source>
        <dbReference type="EMBL" id="SOC11812.1"/>
    </source>
</evidence>
<dbReference type="GO" id="GO:0031460">
    <property type="term" value="P:glycine betaine transport"/>
    <property type="evidence" value="ECO:0007669"/>
    <property type="project" value="InterPro"/>
</dbReference>